<dbReference type="PANTHER" id="PTHR15549:SF30">
    <property type="entry name" value="MID2 DOMAIN-CONTAINING PROTEIN"/>
    <property type="match status" value="1"/>
</dbReference>
<proteinExistence type="predicted"/>
<dbReference type="EMBL" id="JACAZH010000021">
    <property type="protein sequence ID" value="KAF7344388.1"/>
    <property type="molecule type" value="Genomic_DNA"/>
</dbReference>
<sequence>MYFTEPASAARIPVVQSCAFNKAGVAACEINNNAQGTSTITGTRTPLFTFTAALPTATKVPAGSKTSSSTASPPTRTHQAKQASSHKVPVGAIVGAALGGVVLGGGALAVLLWYRRRRQRNNPREKNELDPEAAHEGAFMQLDGEIADSRPQALPSSYASSAETAAGTIGTPTVTVFRNAPEQPETQRQRRRRLKQMQVTVQQLQRNLTVHAPGDGDAESQIAAQQQQIDMLLEEVERLRAIVAQDEALPEYEE</sequence>
<keyword evidence="5" id="KW-0175">Coiled coil</keyword>
<gene>
    <name evidence="8" type="ORF">MSAN_01920000</name>
</gene>
<keyword evidence="3 7" id="KW-1133">Transmembrane helix</keyword>
<dbReference type="OrthoDB" id="3045981at2759"/>
<evidence type="ECO:0000256" key="7">
    <source>
        <dbReference type="SAM" id="Phobius"/>
    </source>
</evidence>
<evidence type="ECO:0000256" key="4">
    <source>
        <dbReference type="ARBA" id="ARBA00023136"/>
    </source>
</evidence>
<dbReference type="GO" id="GO:0071944">
    <property type="term" value="C:cell periphery"/>
    <property type="evidence" value="ECO:0007669"/>
    <property type="project" value="UniProtKB-ARBA"/>
</dbReference>
<evidence type="ECO:0000256" key="2">
    <source>
        <dbReference type="ARBA" id="ARBA00022692"/>
    </source>
</evidence>
<protein>
    <submittedName>
        <fullName evidence="8">Uncharacterized protein</fullName>
    </submittedName>
</protein>
<dbReference type="PANTHER" id="PTHR15549">
    <property type="entry name" value="PAIRED IMMUNOGLOBULIN-LIKE TYPE 2 RECEPTOR"/>
    <property type="match status" value="1"/>
</dbReference>
<dbReference type="AlphaFoldDB" id="A0A8H6XME9"/>
<evidence type="ECO:0000256" key="6">
    <source>
        <dbReference type="SAM" id="MobiDB-lite"/>
    </source>
</evidence>
<feature type="coiled-coil region" evidence="5">
    <location>
        <begin position="187"/>
        <end position="249"/>
    </location>
</feature>
<keyword evidence="9" id="KW-1185">Reference proteome</keyword>
<evidence type="ECO:0000256" key="5">
    <source>
        <dbReference type="SAM" id="Coils"/>
    </source>
</evidence>
<dbReference type="InterPro" id="IPR051694">
    <property type="entry name" value="Immunoregulatory_rcpt-like"/>
</dbReference>
<evidence type="ECO:0000256" key="1">
    <source>
        <dbReference type="ARBA" id="ARBA00004167"/>
    </source>
</evidence>
<feature type="transmembrane region" description="Helical" evidence="7">
    <location>
        <begin position="90"/>
        <end position="114"/>
    </location>
</feature>
<feature type="compositionally biased region" description="Polar residues" evidence="6">
    <location>
        <begin position="76"/>
        <end position="85"/>
    </location>
</feature>
<dbReference type="Proteomes" id="UP000623467">
    <property type="component" value="Unassembled WGS sequence"/>
</dbReference>
<feature type="compositionally biased region" description="Low complexity" evidence="6">
    <location>
        <begin position="59"/>
        <end position="75"/>
    </location>
</feature>
<accession>A0A8H6XME9</accession>
<comment type="caution">
    <text evidence="8">The sequence shown here is derived from an EMBL/GenBank/DDBJ whole genome shotgun (WGS) entry which is preliminary data.</text>
</comment>
<feature type="region of interest" description="Disordered" evidence="6">
    <location>
        <begin position="59"/>
        <end position="86"/>
    </location>
</feature>
<comment type="subcellular location">
    <subcellularLocation>
        <location evidence="1">Membrane</location>
        <topology evidence="1">Single-pass membrane protein</topology>
    </subcellularLocation>
</comment>
<organism evidence="8 9">
    <name type="scientific">Mycena sanguinolenta</name>
    <dbReference type="NCBI Taxonomy" id="230812"/>
    <lineage>
        <taxon>Eukaryota</taxon>
        <taxon>Fungi</taxon>
        <taxon>Dikarya</taxon>
        <taxon>Basidiomycota</taxon>
        <taxon>Agaricomycotina</taxon>
        <taxon>Agaricomycetes</taxon>
        <taxon>Agaricomycetidae</taxon>
        <taxon>Agaricales</taxon>
        <taxon>Marasmiineae</taxon>
        <taxon>Mycenaceae</taxon>
        <taxon>Mycena</taxon>
    </lineage>
</organism>
<evidence type="ECO:0000256" key="3">
    <source>
        <dbReference type="ARBA" id="ARBA00022989"/>
    </source>
</evidence>
<name>A0A8H6XME9_9AGAR</name>
<reference evidence="8" key="1">
    <citation type="submission" date="2020-05" db="EMBL/GenBank/DDBJ databases">
        <title>Mycena genomes resolve the evolution of fungal bioluminescence.</title>
        <authorList>
            <person name="Tsai I.J."/>
        </authorList>
    </citation>
    <scope>NUCLEOTIDE SEQUENCE</scope>
    <source>
        <strain evidence="8">160909Yilan</strain>
    </source>
</reference>
<evidence type="ECO:0000313" key="9">
    <source>
        <dbReference type="Proteomes" id="UP000623467"/>
    </source>
</evidence>
<dbReference type="GO" id="GO:0016020">
    <property type="term" value="C:membrane"/>
    <property type="evidence" value="ECO:0007669"/>
    <property type="project" value="UniProtKB-SubCell"/>
</dbReference>
<keyword evidence="4 7" id="KW-0472">Membrane</keyword>
<keyword evidence="2 7" id="KW-0812">Transmembrane</keyword>
<evidence type="ECO:0000313" key="8">
    <source>
        <dbReference type="EMBL" id="KAF7344388.1"/>
    </source>
</evidence>